<protein>
    <submittedName>
        <fullName evidence="1">Uncharacterized protein</fullName>
    </submittedName>
</protein>
<comment type="caution">
    <text evidence="1">The sequence shown here is derived from an EMBL/GenBank/DDBJ whole genome shotgun (WGS) entry which is preliminary data.</text>
</comment>
<accession>A0A0G1C4Z7</accession>
<dbReference type="Proteomes" id="UP000034213">
    <property type="component" value="Unassembled WGS sequence"/>
</dbReference>
<dbReference type="AlphaFoldDB" id="A0A0G1C4Z7"/>
<sequence length="194" mass="22636">MSENNKFHYEDQESIPAEFFQLDELFHTYREFGLKLVKVEAGTRREFKEWFLRNGPRLFIHPAFLLTLEGQPITIDEMFIRLMQLPDQPPMWRDYKNVGAVLLDWAGEREGDPLDRLFIESPYILGRLVVYSRQLTSRIVDQVGGNGILTESRITDCLFEGVDFKTDDLDVIILNSLEDPDINVIDFCRQGCLE</sequence>
<evidence type="ECO:0000313" key="1">
    <source>
        <dbReference type="EMBL" id="KKS80514.1"/>
    </source>
</evidence>
<dbReference type="EMBL" id="LCEW01000004">
    <property type="protein sequence ID" value="KKS80514.1"/>
    <property type="molecule type" value="Genomic_DNA"/>
</dbReference>
<organism evidence="1 2">
    <name type="scientific">Candidatus Beckwithbacteria bacterium GW2011_GWA2_43_10</name>
    <dbReference type="NCBI Taxonomy" id="1618369"/>
    <lineage>
        <taxon>Bacteria</taxon>
        <taxon>Candidatus Beckwithiibacteriota</taxon>
    </lineage>
</organism>
<proteinExistence type="predicted"/>
<evidence type="ECO:0000313" key="2">
    <source>
        <dbReference type="Proteomes" id="UP000034213"/>
    </source>
</evidence>
<gene>
    <name evidence="1" type="ORF">UV54_C0004G0002</name>
</gene>
<name>A0A0G1C4Z7_9BACT</name>
<reference evidence="1 2" key="1">
    <citation type="journal article" date="2015" name="Nature">
        <title>rRNA introns, odd ribosomes, and small enigmatic genomes across a large radiation of phyla.</title>
        <authorList>
            <person name="Brown C.T."/>
            <person name="Hug L.A."/>
            <person name="Thomas B.C."/>
            <person name="Sharon I."/>
            <person name="Castelle C.J."/>
            <person name="Singh A."/>
            <person name="Wilkins M.J."/>
            <person name="Williams K.H."/>
            <person name="Banfield J.F."/>
        </authorList>
    </citation>
    <scope>NUCLEOTIDE SEQUENCE [LARGE SCALE GENOMIC DNA]</scope>
</reference>
<dbReference type="STRING" id="1618369.UV54_C0004G0002"/>